<dbReference type="RefSeq" id="WP_071312824.1">
    <property type="nucleotide sequence ID" value="NZ_MLQQ01000010.1"/>
</dbReference>
<dbReference type="InterPro" id="IPR051554">
    <property type="entry name" value="Acetyltransferase_Eis"/>
</dbReference>
<gene>
    <name evidence="2" type="ORF">BKP35_07985</name>
</gene>
<dbReference type="Proteomes" id="UP000180098">
    <property type="component" value="Unassembled WGS sequence"/>
</dbReference>
<dbReference type="OrthoDB" id="9768284at2"/>
<evidence type="ECO:0000313" key="2">
    <source>
        <dbReference type="EMBL" id="OIJ14129.1"/>
    </source>
</evidence>
<comment type="caution">
    <text evidence="2">The sequence shown here is derived from an EMBL/GenBank/DDBJ whole genome shotgun (WGS) entry which is preliminary data.</text>
</comment>
<dbReference type="SUPFAM" id="SSF55718">
    <property type="entry name" value="SCP-like"/>
    <property type="match status" value="1"/>
</dbReference>
<dbReference type="PANTHER" id="PTHR37817">
    <property type="entry name" value="N-ACETYLTRANSFERASE EIS"/>
    <property type="match status" value="1"/>
</dbReference>
<keyword evidence="3" id="KW-1185">Reference proteome</keyword>
<dbReference type="GO" id="GO:0030649">
    <property type="term" value="P:aminoglycoside antibiotic catabolic process"/>
    <property type="evidence" value="ECO:0007669"/>
    <property type="project" value="TreeGrafter"/>
</dbReference>
<evidence type="ECO:0000259" key="1">
    <source>
        <dbReference type="PROSITE" id="PS51186"/>
    </source>
</evidence>
<dbReference type="Gene3D" id="3.40.630.30">
    <property type="match status" value="2"/>
</dbReference>
<dbReference type="Gene3D" id="3.30.1050.10">
    <property type="entry name" value="SCP2 sterol-binding domain"/>
    <property type="match status" value="1"/>
</dbReference>
<organism evidence="2 3">
    <name type="scientific">Anaerobacillus arseniciselenatis</name>
    <dbReference type="NCBI Taxonomy" id="85682"/>
    <lineage>
        <taxon>Bacteria</taxon>
        <taxon>Bacillati</taxon>
        <taxon>Bacillota</taxon>
        <taxon>Bacilli</taxon>
        <taxon>Bacillales</taxon>
        <taxon>Bacillaceae</taxon>
        <taxon>Anaerobacillus</taxon>
    </lineage>
</organism>
<dbReference type="EMBL" id="MLQQ01000010">
    <property type="protein sequence ID" value="OIJ14129.1"/>
    <property type="molecule type" value="Genomic_DNA"/>
</dbReference>
<name>A0A1S2LNL6_9BACI</name>
<dbReference type="InterPro" id="IPR000182">
    <property type="entry name" value="GNAT_dom"/>
</dbReference>
<dbReference type="PROSITE" id="PS51186">
    <property type="entry name" value="GNAT"/>
    <property type="match status" value="1"/>
</dbReference>
<dbReference type="CDD" id="cd04301">
    <property type="entry name" value="NAT_SF"/>
    <property type="match status" value="1"/>
</dbReference>
<dbReference type="Pfam" id="PF17668">
    <property type="entry name" value="Acetyltransf_17"/>
    <property type="match status" value="1"/>
</dbReference>
<reference evidence="2 3" key="1">
    <citation type="submission" date="2016-10" db="EMBL/GenBank/DDBJ databases">
        <title>Draft genome sequences of four alkaliphilic bacteria belonging to the Anaerobacillus genus.</title>
        <authorList>
            <person name="Bassil N.M."/>
            <person name="Lloyd J.R."/>
        </authorList>
    </citation>
    <scope>NUCLEOTIDE SEQUENCE [LARGE SCALE GENOMIC DNA]</scope>
    <source>
        <strain evidence="2 3">DSM 15340</strain>
    </source>
</reference>
<accession>A0A1S2LNL6</accession>
<protein>
    <recommendedName>
        <fullName evidence="1">N-acetyltransferase domain-containing protein</fullName>
    </recommendedName>
</protein>
<dbReference type="PANTHER" id="PTHR37817:SF1">
    <property type="entry name" value="N-ACETYLTRANSFERASE EIS"/>
    <property type="match status" value="1"/>
</dbReference>
<dbReference type="InterPro" id="IPR025559">
    <property type="entry name" value="Eis_dom"/>
</dbReference>
<feature type="domain" description="N-acetyltransferase" evidence="1">
    <location>
        <begin position="1"/>
        <end position="146"/>
    </location>
</feature>
<evidence type="ECO:0000313" key="3">
    <source>
        <dbReference type="Proteomes" id="UP000180098"/>
    </source>
</evidence>
<dbReference type="InterPro" id="IPR041380">
    <property type="entry name" value="Acetyltransf_17"/>
</dbReference>
<dbReference type="Pfam" id="PF13530">
    <property type="entry name" value="SCP2_2"/>
    <property type="match status" value="1"/>
</dbReference>
<dbReference type="InterPro" id="IPR016181">
    <property type="entry name" value="Acyl_CoA_acyltransferase"/>
</dbReference>
<dbReference type="AlphaFoldDB" id="A0A1S2LNL6"/>
<dbReference type="Pfam" id="PF13527">
    <property type="entry name" value="Acetyltransf_9"/>
    <property type="match status" value="1"/>
</dbReference>
<dbReference type="GO" id="GO:0034069">
    <property type="term" value="F:aminoglycoside N-acetyltransferase activity"/>
    <property type="evidence" value="ECO:0007669"/>
    <property type="project" value="TreeGrafter"/>
</dbReference>
<sequence>MNIRKLKQEEIDLSISMSEFAFQLKLSEEQRQKRKETIDPSNTIVATENEKIISKVTILPFETTIQGKTFSMGGVSGVVTWPEYRRNGLVKTLLKRSLEEMKDNGQTISFLFPFSISFYRKYGWEIFADKKRVTLTKAQIPRFETQKGSIERVAPNFELLNSMYQRFALEFNGMLLRDKKWWEDRIFANLKGQIAVYYDEQNEAQGYIEYDVKERKMKISELVYLTTAAWKQLWNFISNHDSMADTVEYTTFSKDPALFFINEPLVDQNIEPYFMARIVDVKEFLSMYPFDLKDEETIVLHIEDSFCNWNTGTFFVSNNEVKQFPASKEGVSCSHPPKRGITCSVRSLAAMLLNYQTPSILLQFEEITGAKKEVTLLERAIPGKDPAFFDFF</sequence>
<dbReference type="SUPFAM" id="SSF55729">
    <property type="entry name" value="Acyl-CoA N-acyltransferases (Nat)"/>
    <property type="match status" value="1"/>
</dbReference>
<dbReference type="InterPro" id="IPR036527">
    <property type="entry name" value="SCP2_sterol-bd_dom_sf"/>
</dbReference>
<proteinExistence type="predicted"/>